<dbReference type="AlphaFoldDB" id="S7VV40"/>
<evidence type="ECO:0000313" key="4">
    <source>
        <dbReference type="EMBL" id="EPR73202.1"/>
    </source>
</evidence>
<dbReference type="STRING" id="641526.ADIWIN_1983"/>
<evidence type="ECO:0000256" key="2">
    <source>
        <dbReference type="SAM" id="SignalP"/>
    </source>
</evidence>
<dbReference type="PATRIC" id="fig|641526.4.peg.1967"/>
<feature type="domain" description="Secretion system C-terminal sorting" evidence="3">
    <location>
        <begin position="203"/>
        <end position="266"/>
    </location>
</feature>
<dbReference type="Proteomes" id="UP000014962">
    <property type="component" value="Unassembled WGS sequence"/>
</dbReference>
<sequence>MKKQLLFTLAFLGAITFASAQTEIAFDAAGDDLQTFTVGQQGSDELDEGIITVGGTGVLVSNNNFMGVRSDTPTDNGATGVWSFTISTTSTTAINATLNLDMAKRPGCSVSGTVAVSGYTNTSYSFGSDGTDISAVIDAPIEFGSIISLVSGSPIAVTITLDEMLNVDNTATSIFRLENVILERNGALSVEEISANSIVASVSPNPTANSFQINSKKSIESVKLYNITGRLVKTFGEEAHYDISDLTTGIYIANIKTQLGSKTIKVVKE</sequence>
<feature type="chain" id="PRO_5004545633" description="Secretion system C-terminal sorting domain-containing protein" evidence="2">
    <location>
        <begin position="21"/>
        <end position="269"/>
    </location>
</feature>
<dbReference type="NCBIfam" id="TIGR04183">
    <property type="entry name" value="Por_Secre_tail"/>
    <property type="match status" value="1"/>
</dbReference>
<proteinExistence type="predicted"/>
<evidence type="ECO:0000313" key="5">
    <source>
        <dbReference type="Proteomes" id="UP000014962"/>
    </source>
</evidence>
<evidence type="ECO:0000259" key="3">
    <source>
        <dbReference type="Pfam" id="PF18962"/>
    </source>
</evidence>
<evidence type="ECO:0000256" key="1">
    <source>
        <dbReference type="ARBA" id="ARBA00022729"/>
    </source>
</evidence>
<dbReference type="RefSeq" id="WP_020897797.1">
    <property type="nucleotide sequence ID" value="NZ_ATMR01000095.1"/>
</dbReference>
<organism evidence="4 5">
    <name type="scientific">Winogradskyella psychrotolerans RS-3</name>
    <dbReference type="NCBI Taxonomy" id="641526"/>
    <lineage>
        <taxon>Bacteria</taxon>
        <taxon>Pseudomonadati</taxon>
        <taxon>Bacteroidota</taxon>
        <taxon>Flavobacteriia</taxon>
        <taxon>Flavobacteriales</taxon>
        <taxon>Flavobacteriaceae</taxon>
        <taxon>Winogradskyella</taxon>
    </lineage>
</organism>
<dbReference type="InterPro" id="IPR026444">
    <property type="entry name" value="Secre_tail"/>
</dbReference>
<feature type="signal peptide" evidence="2">
    <location>
        <begin position="1"/>
        <end position="20"/>
    </location>
</feature>
<dbReference type="EMBL" id="ATMR01000095">
    <property type="protein sequence ID" value="EPR73202.1"/>
    <property type="molecule type" value="Genomic_DNA"/>
</dbReference>
<protein>
    <recommendedName>
        <fullName evidence="3">Secretion system C-terminal sorting domain-containing protein</fullName>
    </recommendedName>
</protein>
<keyword evidence="5" id="KW-1185">Reference proteome</keyword>
<gene>
    <name evidence="4" type="ORF">ADIWIN_1983</name>
</gene>
<dbReference type="OrthoDB" id="1377410at2"/>
<reference evidence="4 5" key="1">
    <citation type="journal article" date="2013" name="Genome Announc.">
        <title>Draft Genome Sequence of Winogradskyella psychrotolerans RS-3T, Isolated from the Marine Transect of Kongsfjorden, Ny-Alesund, Svalbard, Arctic Ocean.</title>
        <authorList>
            <person name="Kumar Pinnaka A."/>
            <person name="Ara S."/>
            <person name="Singh A."/>
            <person name="Shivaji S."/>
        </authorList>
    </citation>
    <scope>NUCLEOTIDE SEQUENCE [LARGE SCALE GENOMIC DNA]</scope>
    <source>
        <strain evidence="4 5">RS-3</strain>
    </source>
</reference>
<accession>S7VV40</accession>
<dbReference type="Pfam" id="PF18962">
    <property type="entry name" value="Por_Secre_tail"/>
    <property type="match status" value="1"/>
</dbReference>
<dbReference type="eggNOG" id="ENOG5030JQN">
    <property type="taxonomic scope" value="Bacteria"/>
</dbReference>
<comment type="caution">
    <text evidence="4">The sequence shown here is derived from an EMBL/GenBank/DDBJ whole genome shotgun (WGS) entry which is preliminary data.</text>
</comment>
<name>S7VV40_9FLAO</name>
<keyword evidence="1 2" id="KW-0732">Signal</keyword>